<gene>
    <name evidence="7 9" type="primary">gloB</name>
    <name evidence="9" type="ORF">D9V77_01230</name>
</gene>
<dbReference type="RefSeq" id="WP_158338289.1">
    <property type="nucleotide sequence ID" value="NZ_CP034855.1"/>
</dbReference>
<evidence type="ECO:0000256" key="4">
    <source>
        <dbReference type="ARBA" id="ARBA00022723"/>
    </source>
</evidence>
<dbReference type="SUPFAM" id="SSF56281">
    <property type="entry name" value="Metallo-hydrolase/oxidoreductase"/>
    <property type="match status" value="1"/>
</dbReference>
<dbReference type="CDD" id="cd07723">
    <property type="entry name" value="hydroxyacylglutathione_hydrolase_MBL-fold"/>
    <property type="match status" value="1"/>
</dbReference>
<dbReference type="InterPro" id="IPR050110">
    <property type="entry name" value="Glyoxalase_II_hydrolase"/>
</dbReference>
<dbReference type="InterPro" id="IPR017782">
    <property type="entry name" value="Hydroxyacylglutathione_Hdrlase"/>
</dbReference>
<keyword evidence="6 7" id="KW-0862">Zinc</keyword>
<feature type="binding site" evidence="7">
    <location>
        <position position="57"/>
    </location>
    <ligand>
        <name>Zn(2+)</name>
        <dbReference type="ChEBI" id="CHEBI:29105"/>
        <label>2</label>
    </ligand>
</feature>
<dbReference type="InterPro" id="IPR032282">
    <property type="entry name" value="HAGH_C"/>
</dbReference>
<evidence type="ECO:0000256" key="7">
    <source>
        <dbReference type="HAMAP-Rule" id="MF_01374"/>
    </source>
</evidence>
<feature type="binding site" evidence="7">
    <location>
        <position position="55"/>
    </location>
    <ligand>
        <name>Zn(2+)</name>
        <dbReference type="ChEBI" id="CHEBI:29105"/>
        <label>1</label>
    </ligand>
</feature>
<dbReference type="EC" id="3.1.2.6" evidence="7"/>
<dbReference type="Proteomes" id="UP000298585">
    <property type="component" value="Chromosome"/>
</dbReference>
<dbReference type="InterPro" id="IPR035680">
    <property type="entry name" value="Clx_II_MBL"/>
</dbReference>
<reference evidence="9 10" key="1">
    <citation type="submission" date="2018-12" db="EMBL/GenBank/DDBJ databases">
        <authorList>
            <person name="Chong R.A."/>
        </authorList>
    </citation>
    <scope>NUCLEOTIDE SEQUENCE [LARGE SCALE GENOMIC DNA]</scope>
    <source>
        <strain evidence="9 10">Sav</strain>
    </source>
</reference>
<dbReference type="AlphaFoldDB" id="A0A4D6Y777"/>
<comment type="catalytic activity">
    <reaction evidence="1 7">
        <text>an S-(2-hydroxyacyl)glutathione + H2O = a 2-hydroxy carboxylate + glutathione + H(+)</text>
        <dbReference type="Rhea" id="RHEA:21864"/>
        <dbReference type="ChEBI" id="CHEBI:15377"/>
        <dbReference type="ChEBI" id="CHEBI:15378"/>
        <dbReference type="ChEBI" id="CHEBI:57925"/>
        <dbReference type="ChEBI" id="CHEBI:58896"/>
        <dbReference type="ChEBI" id="CHEBI:71261"/>
        <dbReference type="EC" id="3.1.2.6"/>
    </reaction>
</comment>
<feature type="binding site" evidence="7">
    <location>
        <position position="58"/>
    </location>
    <ligand>
        <name>Zn(2+)</name>
        <dbReference type="ChEBI" id="CHEBI:29105"/>
        <label>2</label>
    </ligand>
</feature>
<evidence type="ECO:0000256" key="2">
    <source>
        <dbReference type="ARBA" id="ARBA00004963"/>
    </source>
</evidence>
<dbReference type="PANTHER" id="PTHR43705">
    <property type="entry name" value="HYDROXYACYLGLUTATHIONE HYDROLASE"/>
    <property type="match status" value="1"/>
</dbReference>
<comment type="pathway">
    <text evidence="2 7">Secondary metabolite metabolism; methylglyoxal degradation; (R)-lactate from methylglyoxal: step 2/2.</text>
</comment>
<comment type="subunit">
    <text evidence="7">Monomer.</text>
</comment>
<keyword evidence="5 7" id="KW-0378">Hydrolase</keyword>
<evidence type="ECO:0000256" key="5">
    <source>
        <dbReference type="ARBA" id="ARBA00022801"/>
    </source>
</evidence>
<dbReference type="PANTHER" id="PTHR43705:SF1">
    <property type="entry name" value="HYDROXYACYLGLUTATHIONE HYDROLASE GLOB"/>
    <property type="match status" value="1"/>
</dbReference>
<evidence type="ECO:0000259" key="8">
    <source>
        <dbReference type="SMART" id="SM00849"/>
    </source>
</evidence>
<dbReference type="InterPro" id="IPR036866">
    <property type="entry name" value="RibonucZ/Hydroxyglut_hydro"/>
</dbReference>
<proteinExistence type="inferred from homology"/>
<evidence type="ECO:0000256" key="3">
    <source>
        <dbReference type="ARBA" id="ARBA00006759"/>
    </source>
</evidence>
<keyword evidence="4 7" id="KW-0479">Metal-binding</keyword>
<evidence type="ECO:0000313" key="10">
    <source>
        <dbReference type="Proteomes" id="UP000298585"/>
    </source>
</evidence>
<dbReference type="UniPathway" id="UPA00619">
    <property type="reaction ID" value="UER00676"/>
</dbReference>
<dbReference type="NCBIfam" id="TIGR03413">
    <property type="entry name" value="GSH_gloB"/>
    <property type="match status" value="1"/>
</dbReference>
<accession>A0A4D6Y777</accession>
<name>A0A4D6Y777_9GAMM</name>
<feature type="binding site" evidence="7">
    <location>
        <position position="126"/>
    </location>
    <ligand>
        <name>Zn(2+)</name>
        <dbReference type="ChEBI" id="CHEBI:29105"/>
        <label>1</label>
    </ligand>
</feature>
<organism evidence="9 10">
    <name type="scientific">Buchnera aphidicola</name>
    <name type="common">Sitobion avenae</name>
    <dbReference type="NCBI Taxonomy" id="571428"/>
    <lineage>
        <taxon>Bacteria</taxon>
        <taxon>Pseudomonadati</taxon>
        <taxon>Pseudomonadota</taxon>
        <taxon>Gammaproteobacteria</taxon>
        <taxon>Enterobacterales</taxon>
        <taxon>Erwiniaceae</taxon>
        <taxon>Buchnera</taxon>
    </lineage>
</organism>
<dbReference type="Gene3D" id="3.60.15.10">
    <property type="entry name" value="Ribonuclease Z/Hydroxyacylglutathione hydrolase-like"/>
    <property type="match status" value="1"/>
</dbReference>
<sequence length="249" mass="29063">MILKKIPILSDNYVWILCNIHGFCIIIDPGSSKPVIKEIKKKKWIPIAILLTHNHIDHVGGVKKIVKHFPKITVFGPDETKQNVNKIVTDGDKIVILDKIFYVFFTPGHTSGHISYYSSPYLFCGDTLFSAGCGRVYQKKYLEMYCSLKIISSFPNNTLLCCSHEYTLSNLKFSMFYFPNDDFIKLYFKYIKKKIDFQKSSLPSYIFFEKKINVFLRTDENFIKESIGLSRHTSFEVFLDLRLKKDFWS</sequence>
<comment type="function">
    <text evidence="7">Thiolesterase that catalyzes the hydrolysis of S-D-lactoyl-glutathione to form glutathione and D-lactic acid.</text>
</comment>
<dbReference type="EMBL" id="CP034855">
    <property type="protein sequence ID" value="QCI25457.1"/>
    <property type="molecule type" value="Genomic_DNA"/>
</dbReference>
<dbReference type="GO" id="GO:0004416">
    <property type="term" value="F:hydroxyacylglutathione hydrolase activity"/>
    <property type="evidence" value="ECO:0007669"/>
    <property type="project" value="UniProtKB-UniRule"/>
</dbReference>
<evidence type="ECO:0000313" key="9">
    <source>
        <dbReference type="EMBL" id="QCI25457.1"/>
    </source>
</evidence>
<feature type="domain" description="Metallo-beta-lactamase" evidence="8">
    <location>
        <begin position="11"/>
        <end position="164"/>
    </location>
</feature>
<feature type="binding site" evidence="7">
    <location>
        <position position="53"/>
    </location>
    <ligand>
        <name>Zn(2+)</name>
        <dbReference type="ChEBI" id="CHEBI:29105"/>
        <label>1</label>
    </ligand>
</feature>
<dbReference type="InterPro" id="IPR001279">
    <property type="entry name" value="Metallo-B-lactamas"/>
</dbReference>
<protein>
    <recommendedName>
        <fullName evidence="7">Hydroxyacylglutathione hydrolase</fullName>
        <ecNumber evidence="7">3.1.2.6</ecNumber>
    </recommendedName>
    <alternativeName>
        <fullName evidence="7">Glyoxalase II</fullName>
        <shortName evidence="7">Glx II</shortName>
    </alternativeName>
</protein>
<dbReference type="Pfam" id="PF16123">
    <property type="entry name" value="HAGH_C"/>
    <property type="match status" value="1"/>
</dbReference>
<feature type="binding site" evidence="7">
    <location>
        <position position="126"/>
    </location>
    <ligand>
        <name>Zn(2+)</name>
        <dbReference type="ChEBI" id="CHEBI:29105"/>
        <label>2</label>
    </ligand>
</feature>
<feature type="binding site" evidence="7">
    <location>
        <position position="109"/>
    </location>
    <ligand>
        <name>Zn(2+)</name>
        <dbReference type="ChEBI" id="CHEBI:29105"/>
        <label>1</label>
    </ligand>
</feature>
<dbReference type="OrthoDB" id="9802248at2"/>
<evidence type="ECO:0000256" key="6">
    <source>
        <dbReference type="ARBA" id="ARBA00022833"/>
    </source>
</evidence>
<dbReference type="Pfam" id="PF00753">
    <property type="entry name" value="Lactamase_B"/>
    <property type="match status" value="2"/>
</dbReference>
<dbReference type="GO" id="GO:0019243">
    <property type="term" value="P:methylglyoxal catabolic process to D-lactate via S-lactoyl-glutathione"/>
    <property type="evidence" value="ECO:0007669"/>
    <property type="project" value="UniProtKB-UniRule"/>
</dbReference>
<comment type="similarity">
    <text evidence="3 7">Belongs to the metallo-beta-lactamase superfamily. Glyoxalase II family.</text>
</comment>
<comment type="cofactor">
    <cofactor evidence="7">
        <name>Zn(2+)</name>
        <dbReference type="ChEBI" id="CHEBI:29105"/>
    </cofactor>
    <text evidence="7">Binds 2 Zn(2+) ions per subunit.</text>
</comment>
<reference evidence="9 10" key="2">
    <citation type="submission" date="2019-05" db="EMBL/GenBank/DDBJ databases">
        <title>Genome evolution of the obligate endosymbiont Buchnera aphidicola.</title>
        <authorList>
            <person name="Moran N.A."/>
        </authorList>
    </citation>
    <scope>NUCLEOTIDE SEQUENCE [LARGE SCALE GENOMIC DNA]</scope>
    <source>
        <strain evidence="9 10">Sav</strain>
    </source>
</reference>
<dbReference type="GO" id="GO:0046872">
    <property type="term" value="F:metal ion binding"/>
    <property type="evidence" value="ECO:0007669"/>
    <property type="project" value="UniProtKB-KW"/>
</dbReference>
<dbReference type="HAMAP" id="MF_01374">
    <property type="entry name" value="Glyoxalase_2"/>
    <property type="match status" value="1"/>
</dbReference>
<dbReference type="SMART" id="SM00849">
    <property type="entry name" value="Lactamase_B"/>
    <property type="match status" value="1"/>
</dbReference>
<evidence type="ECO:0000256" key="1">
    <source>
        <dbReference type="ARBA" id="ARBA00001623"/>
    </source>
</evidence>
<feature type="binding site" evidence="7">
    <location>
        <position position="164"/>
    </location>
    <ligand>
        <name>Zn(2+)</name>
        <dbReference type="ChEBI" id="CHEBI:29105"/>
        <label>2</label>
    </ligand>
</feature>